<dbReference type="AlphaFoldDB" id="A0A6N4UQQ5"/>
<dbReference type="PANTHER" id="PTHR43056:SF10">
    <property type="entry name" value="COCE_NOND FAMILY, PUTATIVE (AFU_ORTHOLOGUE AFUA_7G00600)-RELATED"/>
    <property type="match status" value="1"/>
</dbReference>
<dbReference type="Proteomes" id="UP000466906">
    <property type="component" value="Chromosome"/>
</dbReference>
<dbReference type="InterPro" id="IPR000383">
    <property type="entry name" value="Xaa-Pro-like_dom"/>
</dbReference>
<dbReference type="Pfam" id="PF08530">
    <property type="entry name" value="PepX_C"/>
    <property type="match status" value="1"/>
</dbReference>
<proteinExistence type="predicted"/>
<feature type="region of interest" description="Disordered" evidence="2">
    <location>
        <begin position="348"/>
        <end position="416"/>
    </location>
</feature>
<dbReference type="EMBL" id="AP022565">
    <property type="protein sequence ID" value="BBX26255.1"/>
    <property type="molecule type" value="Genomic_DNA"/>
</dbReference>
<sequence>MLGLPAPTTDFTVRHGLRIPMRDGVELIADHYSPVTQDPAGTLLVRGPYGRRFPFSPLFAQVYASRGYHVVLQSVRGTFGSGGQFTPMVHEMADGADTVTWLRDQPWFTGTFATAGLSYLGFTQWALLADPPPEMKAAVITVGPHDFSASSWGTGAFSLNDFLGWSAMVARQEETGLVHALTRKLRGPAELARATAGLPMGAAGRQLLGTGAPWFESWLEHPERDDPFWDLLRFDEALQQAEVPILLLSGWQDLFVDQTLEQYAQLRRRGVPVALTVGPWTHTQLMTRGLTTVVGESLDWLGAHLAGDGAADRTAVRIHVNGHGWMELADWPPVMPEHELFLQPTGRLAAAPPPESALPAHDSRSSRERSSETRSSRERSSETRSSRERSSETRSSRERSSTFTYDPAEPTPTVGGRLLAAAGGYRDDTRLARRNDVLTFTGDPLPADLYLAGNPVVELAHSCDNPHHDIFVRIGEVDAKGRSRNVSDGFRRLNGHTGPVRLELDAVAHRFRAGSRIRVLIAGGSHPRFARNLGTAEPAFSGSQLVRATHTVHHGQGGVSRVLLPAGPKPPSAD</sequence>
<gene>
    <name evidence="4" type="ORF">MALV_13800</name>
</gene>
<evidence type="ECO:0000259" key="3">
    <source>
        <dbReference type="SMART" id="SM00939"/>
    </source>
</evidence>
<dbReference type="SMART" id="SM00939">
    <property type="entry name" value="PepX_C"/>
    <property type="match status" value="1"/>
</dbReference>
<dbReference type="Gene3D" id="3.40.50.1820">
    <property type="entry name" value="alpha/beta hydrolase"/>
    <property type="match status" value="1"/>
</dbReference>
<dbReference type="KEGG" id="malv:MALV_13800"/>
<evidence type="ECO:0000313" key="4">
    <source>
        <dbReference type="EMBL" id="BBX26255.1"/>
    </source>
</evidence>
<feature type="compositionally biased region" description="Basic and acidic residues" evidence="2">
    <location>
        <begin position="361"/>
        <end position="400"/>
    </location>
</feature>
<dbReference type="Pfam" id="PF02129">
    <property type="entry name" value="Peptidase_S15"/>
    <property type="match status" value="1"/>
</dbReference>
<dbReference type="Gene3D" id="2.60.120.260">
    <property type="entry name" value="Galactose-binding domain-like"/>
    <property type="match status" value="1"/>
</dbReference>
<dbReference type="GO" id="GO:0008239">
    <property type="term" value="F:dipeptidyl-peptidase activity"/>
    <property type="evidence" value="ECO:0007669"/>
    <property type="project" value="InterPro"/>
</dbReference>
<evidence type="ECO:0000313" key="5">
    <source>
        <dbReference type="Proteomes" id="UP000466906"/>
    </source>
</evidence>
<protein>
    <submittedName>
        <fullName evidence="4">Hydrolase</fullName>
    </submittedName>
</protein>
<dbReference type="InterPro" id="IPR029058">
    <property type="entry name" value="AB_hydrolase_fold"/>
</dbReference>
<accession>A0A6N4UQQ5</accession>
<evidence type="ECO:0000256" key="1">
    <source>
        <dbReference type="ARBA" id="ARBA00022801"/>
    </source>
</evidence>
<dbReference type="InterPro" id="IPR005674">
    <property type="entry name" value="CocE/Ser_esterase"/>
</dbReference>
<name>A0A6N4UQQ5_9MYCO</name>
<keyword evidence="5" id="KW-1185">Reference proteome</keyword>
<keyword evidence="1 4" id="KW-0378">Hydrolase</keyword>
<dbReference type="Gene3D" id="1.10.3020.10">
    <property type="entry name" value="alpha-amino acid ester hydrolase ( Helical cap domain)"/>
    <property type="match status" value="1"/>
</dbReference>
<feature type="domain" description="Xaa-Pro dipeptidyl-peptidase C-terminal" evidence="3">
    <location>
        <begin position="298"/>
        <end position="563"/>
    </location>
</feature>
<dbReference type="InterPro" id="IPR050585">
    <property type="entry name" value="Xaa-Pro_dipeptidyl-ppase/CocE"/>
</dbReference>
<dbReference type="InterPro" id="IPR008979">
    <property type="entry name" value="Galactose-bd-like_sf"/>
</dbReference>
<dbReference type="NCBIfam" id="TIGR00976">
    <property type="entry name" value="CocE_NonD"/>
    <property type="match status" value="2"/>
</dbReference>
<reference evidence="4 5" key="1">
    <citation type="journal article" date="2019" name="Emerg. Microbes Infect.">
        <title>Comprehensive subspecies identification of 175 nontuberculous mycobacteria species based on 7547 genomic profiles.</title>
        <authorList>
            <person name="Matsumoto Y."/>
            <person name="Kinjo T."/>
            <person name="Motooka D."/>
            <person name="Nabeya D."/>
            <person name="Jung N."/>
            <person name="Uechi K."/>
            <person name="Horii T."/>
            <person name="Iida T."/>
            <person name="Fujita J."/>
            <person name="Nakamura S."/>
        </authorList>
    </citation>
    <scope>NUCLEOTIDE SEQUENCE [LARGE SCALE GENOMIC DNA]</scope>
    <source>
        <strain evidence="4 5">JCM 12272</strain>
    </source>
</reference>
<dbReference type="SUPFAM" id="SSF49785">
    <property type="entry name" value="Galactose-binding domain-like"/>
    <property type="match status" value="1"/>
</dbReference>
<dbReference type="PANTHER" id="PTHR43056">
    <property type="entry name" value="PEPTIDASE S9 PROLYL OLIGOPEPTIDASE"/>
    <property type="match status" value="1"/>
</dbReference>
<evidence type="ECO:0000256" key="2">
    <source>
        <dbReference type="SAM" id="MobiDB-lite"/>
    </source>
</evidence>
<dbReference type="SUPFAM" id="SSF53474">
    <property type="entry name" value="alpha/beta-Hydrolases"/>
    <property type="match status" value="1"/>
</dbReference>
<organism evidence="4 5">
    <name type="scientific">Mycolicibacterium alvei</name>
    <dbReference type="NCBI Taxonomy" id="67081"/>
    <lineage>
        <taxon>Bacteria</taxon>
        <taxon>Bacillati</taxon>
        <taxon>Actinomycetota</taxon>
        <taxon>Actinomycetes</taxon>
        <taxon>Mycobacteriales</taxon>
        <taxon>Mycobacteriaceae</taxon>
        <taxon>Mycolicibacterium</taxon>
    </lineage>
</organism>
<dbReference type="InterPro" id="IPR013736">
    <property type="entry name" value="Xaa-Pro_dipept_C"/>
</dbReference>